<evidence type="ECO:0000313" key="2">
    <source>
        <dbReference type="Proteomes" id="UP000035740"/>
    </source>
</evidence>
<dbReference type="Gene3D" id="2.120.10.30">
    <property type="entry name" value="TolB, C-terminal domain"/>
    <property type="match status" value="1"/>
</dbReference>
<dbReference type="Proteomes" id="UP000035740">
    <property type="component" value="Unassembled WGS sequence"/>
</dbReference>
<dbReference type="Gramene" id="KMS65172">
    <property type="protein sequence ID" value="KMS65172"/>
    <property type="gene ID" value="BVRB_038680"/>
</dbReference>
<name>A0A0J7YNM3_BETVV</name>
<dbReference type="InterPro" id="IPR011042">
    <property type="entry name" value="6-blade_b-propeller_TolB-like"/>
</dbReference>
<evidence type="ECO:0000313" key="1">
    <source>
        <dbReference type="EMBL" id="KMS65172.1"/>
    </source>
</evidence>
<organism evidence="1 2">
    <name type="scientific">Beta vulgaris subsp. vulgaris</name>
    <name type="common">Beet</name>
    <dbReference type="NCBI Taxonomy" id="3555"/>
    <lineage>
        <taxon>Eukaryota</taxon>
        <taxon>Viridiplantae</taxon>
        <taxon>Streptophyta</taxon>
        <taxon>Embryophyta</taxon>
        <taxon>Tracheophyta</taxon>
        <taxon>Spermatophyta</taxon>
        <taxon>Magnoliopsida</taxon>
        <taxon>eudicotyledons</taxon>
        <taxon>Gunneridae</taxon>
        <taxon>Pentapetalae</taxon>
        <taxon>Caryophyllales</taxon>
        <taxon>Chenopodiaceae</taxon>
        <taxon>Betoideae</taxon>
        <taxon>Beta</taxon>
    </lineage>
</organism>
<proteinExistence type="predicted"/>
<accession>A0A0J7YNM3</accession>
<protein>
    <submittedName>
        <fullName evidence="1">Uncharacterized protein</fullName>
    </submittedName>
</protein>
<reference evidence="1 2" key="1">
    <citation type="journal article" date="2014" name="Nature">
        <title>The genome of the recently domesticated crop plant sugar beet (Beta vulgaris).</title>
        <authorList>
            <person name="Dohm J.C."/>
            <person name="Minoche A.E."/>
            <person name="Holtgrawe D."/>
            <person name="Capella-Gutierrez S."/>
            <person name="Zakrzewski F."/>
            <person name="Tafer H."/>
            <person name="Rupp O."/>
            <person name="Sorensen T.R."/>
            <person name="Stracke R."/>
            <person name="Reinhardt R."/>
            <person name="Goesmann A."/>
            <person name="Kraft T."/>
            <person name="Schulz B."/>
            <person name="Stadler P.F."/>
            <person name="Schmidt T."/>
            <person name="Gabaldon T."/>
            <person name="Lehrach H."/>
            <person name="Weisshaar B."/>
            <person name="Himmelbauer H."/>
        </authorList>
    </citation>
    <scope>NUCLEOTIDE SEQUENCE [LARGE SCALE GENOMIC DNA]</scope>
    <source>
        <tissue evidence="1">Taproot</tissue>
    </source>
</reference>
<gene>
    <name evidence="1" type="ORF">BVRB_038680</name>
</gene>
<dbReference type="EMBL" id="KQ113397">
    <property type="protein sequence ID" value="KMS65172.1"/>
    <property type="molecule type" value="Genomic_DNA"/>
</dbReference>
<sequence>MAQIVTFADGEHITNIVDNYEGIPFLGPNSLCHRSDGAIFFTDSGPLGVTTLAKPNGSLFAITGLALFPNRCFSQMMSRMRSHSRPYPKGLPGASCRRLHIA</sequence>
<keyword evidence="2" id="KW-1185">Reference proteome</keyword>
<dbReference type="AlphaFoldDB" id="A0A0J7YNM3"/>
<dbReference type="eggNOG" id="ENOG502S2NG">
    <property type="taxonomic scope" value="Eukaryota"/>
</dbReference>
<dbReference type="OrthoDB" id="423498at2759"/>